<name>A0A139HEX0_9PEZI</name>
<evidence type="ECO:0000313" key="1">
    <source>
        <dbReference type="EMBL" id="KXT00966.1"/>
    </source>
</evidence>
<organism evidence="1 2">
    <name type="scientific">Pseudocercospora eumusae</name>
    <dbReference type="NCBI Taxonomy" id="321146"/>
    <lineage>
        <taxon>Eukaryota</taxon>
        <taxon>Fungi</taxon>
        <taxon>Dikarya</taxon>
        <taxon>Ascomycota</taxon>
        <taxon>Pezizomycotina</taxon>
        <taxon>Dothideomycetes</taxon>
        <taxon>Dothideomycetidae</taxon>
        <taxon>Mycosphaerellales</taxon>
        <taxon>Mycosphaerellaceae</taxon>
        <taxon>Pseudocercospora</taxon>
    </lineage>
</organism>
<comment type="caution">
    <text evidence="1">The sequence shown here is derived from an EMBL/GenBank/DDBJ whole genome shotgun (WGS) entry which is preliminary data.</text>
</comment>
<keyword evidence="2" id="KW-1185">Reference proteome</keyword>
<gene>
    <name evidence="1" type="ORF">AC578_8209</name>
</gene>
<reference evidence="1 2" key="1">
    <citation type="submission" date="2015-07" db="EMBL/GenBank/DDBJ databases">
        <title>Comparative genomics of the Sigatoka disease complex on banana suggests a link between parallel evolutionary changes in Pseudocercospora fijiensis and Pseudocercospora eumusae and increased virulence on the banana host.</title>
        <authorList>
            <person name="Chang T.-C."/>
            <person name="Salvucci A."/>
            <person name="Crous P.W."/>
            <person name="Stergiopoulos I."/>
        </authorList>
    </citation>
    <scope>NUCLEOTIDE SEQUENCE [LARGE SCALE GENOMIC DNA]</scope>
    <source>
        <strain evidence="1 2">CBS 114824</strain>
    </source>
</reference>
<sequence length="77" mass="8352">MGQKQALGYFNWRSSRGILANMKAVDACKSTPGRLLEMTIDEGRKPLKEGVIDGVVSVVNNVAVPLGKNEEHDLPSN</sequence>
<proteinExistence type="predicted"/>
<protein>
    <submittedName>
        <fullName evidence="1">Uncharacterized protein</fullName>
    </submittedName>
</protein>
<evidence type="ECO:0000313" key="2">
    <source>
        <dbReference type="Proteomes" id="UP000070133"/>
    </source>
</evidence>
<dbReference type="Proteomes" id="UP000070133">
    <property type="component" value="Unassembled WGS sequence"/>
</dbReference>
<accession>A0A139HEX0</accession>
<dbReference type="AlphaFoldDB" id="A0A139HEX0"/>
<dbReference type="EMBL" id="LFZN01000064">
    <property type="protein sequence ID" value="KXT00966.1"/>
    <property type="molecule type" value="Genomic_DNA"/>
</dbReference>